<keyword evidence="4" id="KW-0067">ATP-binding</keyword>
<feature type="non-terminal residue" evidence="6">
    <location>
        <position position="303"/>
    </location>
</feature>
<dbReference type="SMART" id="SM00847">
    <property type="entry name" value="HA2"/>
    <property type="match status" value="1"/>
</dbReference>
<keyword evidence="7" id="KW-1185">Reference proteome</keyword>
<dbReference type="InterPro" id="IPR007502">
    <property type="entry name" value="Helicase-assoc_dom"/>
</dbReference>
<evidence type="ECO:0000259" key="5">
    <source>
        <dbReference type="PROSITE" id="PS51194"/>
    </source>
</evidence>
<dbReference type="GO" id="GO:0016787">
    <property type="term" value="F:hydrolase activity"/>
    <property type="evidence" value="ECO:0007669"/>
    <property type="project" value="UniProtKB-KW"/>
</dbReference>
<dbReference type="AlphaFoldDB" id="A0A4P9XL71"/>
<dbReference type="STRING" id="78915.A0A4P9XL71"/>
<dbReference type="InterPro" id="IPR001650">
    <property type="entry name" value="Helicase_C-like"/>
</dbReference>
<dbReference type="Gene3D" id="3.40.50.300">
    <property type="entry name" value="P-loop containing nucleotide triphosphate hydrolases"/>
    <property type="match status" value="2"/>
</dbReference>
<dbReference type="PANTHER" id="PTHR18934:SF264">
    <property type="entry name" value="ATP-DEPENDENT RNA HELICASE DHX29"/>
    <property type="match status" value="1"/>
</dbReference>
<dbReference type="FunFam" id="1.20.120.1080:FF:000002">
    <property type="entry name" value="Putative ATP-dependent RNA helicase DHX36"/>
    <property type="match status" value="1"/>
</dbReference>
<gene>
    <name evidence="6" type="ORF">THASP1DRAFT_10177</name>
</gene>
<dbReference type="GO" id="GO:0005524">
    <property type="term" value="F:ATP binding"/>
    <property type="evidence" value="ECO:0007669"/>
    <property type="project" value="UniProtKB-KW"/>
</dbReference>
<evidence type="ECO:0000256" key="2">
    <source>
        <dbReference type="ARBA" id="ARBA00022801"/>
    </source>
</evidence>
<evidence type="ECO:0000256" key="3">
    <source>
        <dbReference type="ARBA" id="ARBA00022806"/>
    </source>
</evidence>
<dbReference type="GO" id="GO:0004386">
    <property type="term" value="F:helicase activity"/>
    <property type="evidence" value="ECO:0007669"/>
    <property type="project" value="UniProtKB-KW"/>
</dbReference>
<dbReference type="PANTHER" id="PTHR18934">
    <property type="entry name" value="ATP-DEPENDENT RNA HELICASE"/>
    <property type="match status" value="1"/>
</dbReference>
<evidence type="ECO:0000256" key="4">
    <source>
        <dbReference type="ARBA" id="ARBA00022840"/>
    </source>
</evidence>
<dbReference type="Gene3D" id="1.20.120.1080">
    <property type="match status" value="1"/>
</dbReference>
<dbReference type="Pfam" id="PF21010">
    <property type="entry name" value="HA2_C"/>
    <property type="match status" value="1"/>
</dbReference>
<dbReference type="InterPro" id="IPR027417">
    <property type="entry name" value="P-loop_NTPase"/>
</dbReference>
<dbReference type="Pfam" id="PF00271">
    <property type="entry name" value="Helicase_C"/>
    <property type="match status" value="1"/>
</dbReference>
<keyword evidence="2 6" id="KW-0378">Hydrolase</keyword>
<dbReference type="PROSITE" id="PS51194">
    <property type="entry name" value="HELICASE_CTER"/>
    <property type="match status" value="1"/>
</dbReference>
<dbReference type="InterPro" id="IPR048333">
    <property type="entry name" value="HA2_WH"/>
</dbReference>
<organism evidence="6 7">
    <name type="scientific">Thamnocephalis sphaerospora</name>
    <dbReference type="NCBI Taxonomy" id="78915"/>
    <lineage>
        <taxon>Eukaryota</taxon>
        <taxon>Fungi</taxon>
        <taxon>Fungi incertae sedis</taxon>
        <taxon>Zoopagomycota</taxon>
        <taxon>Zoopagomycotina</taxon>
        <taxon>Zoopagomycetes</taxon>
        <taxon>Zoopagales</taxon>
        <taxon>Sigmoideomycetaceae</taxon>
        <taxon>Thamnocephalis</taxon>
    </lineage>
</organism>
<keyword evidence="3" id="KW-0347">Helicase</keyword>
<dbReference type="Proteomes" id="UP000271241">
    <property type="component" value="Unassembled WGS sequence"/>
</dbReference>
<sequence length="303" mass="33969">MSATMNAKKLSEYFSNCPIIEVPGRTFPVQVSYLEDVIEQTGYQIEAGSRYLKEDRYLVIPVHSMLTNAVQETAFRRPPPGVRKIILATNIAETGITIPDVTTVIDTGKSKEIRYDEKRQMTSLEECFVARANAKQRSGRAGRVQPGVCYRLFTKLQYEAMDDYQLPEMCRLPLEDLCLRTKVRYHGKVDSFLKEALDPPKSSAIATAVTLLKEVGAFDESEELTPLGEHLAKLPIDVRLGKMLVYATTFSCLDPVLTIAAAAGFKSIFVQSYGGQDSQDMAMREFALGDSDMLTTYNAYREW</sequence>
<accession>A0A4P9XL71</accession>
<name>A0A4P9XL71_9FUNG</name>
<dbReference type="SUPFAM" id="SSF52540">
    <property type="entry name" value="P-loop containing nucleoside triphosphate hydrolases"/>
    <property type="match status" value="1"/>
</dbReference>
<proteinExistence type="predicted"/>
<evidence type="ECO:0000256" key="1">
    <source>
        <dbReference type="ARBA" id="ARBA00022741"/>
    </source>
</evidence>
<dbReference type="SMART" id="SM00490">
    <property type="entry name" value="HELICc"/>
    <property type="match status" value="1"/>
</dbReference>
<feature type="domain" description="Helicase C-terminal" evidence="5">
    <location>
        <begin position="9"/>
        <end position="185"/>
    </location>
</feature>
<dbReference type="GO" id="GO:0003723">
    <property type="term" value="F:RNA binding"/>
    <property type="evidence" value="ECO:0007669"/>
    <property type="project" value="TreeGrafter"/>
</dbReference>
<dbReference type="CDD" id="cd18791">
    <property type="entry name" value="SF2_C_RHA"/>
    <property type="match status" value="1"/>
</dbReference>
<keyword evidence="1" id="KW-0547">Nucleotide-binding</keyword>
<reference evidence="7" key="1">
    <citation type="journal article" date="2018" name="Nat. Microbiol.">
        <title>Leveraging single-cell genomics to expand the fungal tree of life.</title>
        <authorList>
            <person name="Ahrendt S.R."/>
            <person name="Quandt C.A."/>
            <person name="Ciobanu D."/>
            <person name="Clum A."/>
            <person name="Salamov A."/>
            <person name="Andreopoulos B."/>
            <person name="Cheng J.F."/>
            <person name="Woyke T."/>
            <person name="Pelin A."/>
            <person name="Henrissat B."/>
            <person name="Reynolds N.K."/>
            <person name="Benny G.L."/>
            <person name="Smith M.E."/>
            <person name="James T.Y."/>
            <person name="Grigoriev I.V."/>
        </authorList>
    </citation>
    <scope>NUCLEOTIDE SEQUENCE [LARGE SCALE GENOMIC DNA]</scope>
    <source>
        <strain evidence="7">RSA 1356</strain>
    </source>
</reference>
<protein>
    <submittedName>
        <fullName evidence="6">P-loop containing nucleoside triphosphate hydrolase protein</fullName>
    </submittedName>
</protein>
<dbReference type="Pfam" id="PF04408">
    <property type="entry name" value="WHD_HA2"/>
    <property type="match status" value="1"/>
</dbReference>
<dbReference type="EMBL" id="KZ992864">
    <property type="protein sequence ID" value="RKP06536.1"/>
    <property type="molecule type" value="Genomic_DNA"/>
</dbReference>
<evidence type="ECO:0000313" key="6">
    <source>
        <dbReference type="EMBL" id="RKP06536.1"/>
    </source>
</evidence>
<dbReference type="OrthoDB" id="5600252at2759"/>
<evidence type="ECO:0000313" key="7">
    <source>
        <dbReference type="Proteomes" id="UP000271241"/>
    </source>
</evidence>